<dbReference type="InterPro" id="IPR003148">
    <property type="entry name" value="RCK_N"/>
</dbReference>
<name>A0A953HWU9_9BACT</name>
<keyword evidence="2" id="KW-0813">Transport</keyword>
<dbReference type="AlphaFoldDB" id="A0A953HWU9"/>
<evidence type="ECO:0000256" key="1">
    <source>
        <dbReference type="ARBA" id="ARBA00017378"/>
    </source>
</evidence>
<dbReference type="InterPro" id="IPR006037">
    <property type="entry name" value="RCK_C"/>
</dbReference>
<dbReference type="NCBIfam" id="NF007039">
    <property type="entry name" value="PRK09496.3-2"/>
    <property type="match status" value="1"/>
</dbReference>
<evidence type="ECO:0000259" key="8">
    <source>
        <dbReference type="PROSITE" id="PS51202"/>
    </source>
</evidence>
<dbReference type="PRINTS" id="PR00335">
    <property type="entry name" value="KUPTAKETRKA"/>
</dbReference>
<protein>
    <recommendedName>
        <fullName evidence="1">Trk system potassium uptake protein TrkA</fullName>
    </recommendedName>
</protein>
<keyword evidence="6" id="KW-0406">Ion transport</keyword>
<sequence>MKIILAGAGEVGRHLAKLLSFENHEIILIDIEQETLDNAFNQLDILPVKGDAAARSVLHQAEIGKADLYMAVTTSEHTNLVSAILAKKMGAKQTIARVENPEFLEKDQIDVFKELGVDTIISPNYLVAKEITRLLKQTALTDIFEFENGKLSVIGLTVRYNSKIANKNILEIEKMTTDFPFRPIAILRGNTTIRPRGTTIVRPRDHIYLMSRREEISKATTFAGKMNKTVKSVMILGGGEITRLTARMIEKIYNVTIVEEDKESCKILLENLSNSLVIKGDPTNFNVLREEGLEEMDALICLMPSSEANIIMSLMAEELKAIKTIALVDNADYIRLSQNIGVDTLLNTKLIAANNIFRFVRKGEIEAITSLHGVDAEIIEFTVTKNNKMVRKPLYKLHFPDKALIAGVIREEESIIPDGNFQLQIDDKVIVFAEPEAISLVEKMFR</sequence>
<feature type="domain" description="RCK N-terminal" evidence="7">
    <location>
        <begin position="230"/>
        <end position="346"/>
    </location>
</feature>
<keyword evidence="3" id="KW-0633">Potassium transport</keyword>
<evidence type="ECO:0000256" key="3">
    <source>
        <dbReference type="ARBA" id="ARBA00022538"/>
    </source>
</evidence>
<keyword evidence="5" id="KW-0520">NAD</keyword>
<dbReference type="PROSITE" id="PS51202">
    <property type="entry name" value="RCK_C"/>
    <property type="match status" value="2"/>
</dbReference>
<dbReference type="InterPro" id="IPR036291">
    <property type="entry name" value="NAD(P)-bd_dom_sf"/>
</dbReference>
<dbReference type="GO" id="GO:0005886">
    <property type="term" value="C:plasma membrane"/>
    <property type="evidence" value="ECO:0007669"/>
    <property type="project" value="InterPro"/>
</dbReference>
<evidence type="ECO:0000256" key="5">
    <source>
        <dbReference type="ARBA" id="ARBA00023027"/>
    </source>
</evidence>
<comment type="caution">
    <text evidence="9">The sequence shown here is derived from an EMBL/GenBank/DDBJ whole genome shotgun (WGS) entry which is preliminary data.</text>
</comment>
<dbReference type="SUPFAM" id="SSF51735">
    <property type="entry name" value="NAD(P)-binding Rossmann-fold domains"/>
    <property type="match status" value="2"/>
</dbReference>
<keyword evidence="4" id="KW-0630">Potassium</keyword>
<dbReference type="PANTHER" id="PTHR43833:SF5">
    <property type="entry name" value="TRK SYSTEM POTASSIUM UPTAKE PROTEIN TRKA"/>
    <property type="match status" value="1"/>
</dbReference>
<accession>A0A953HWU9</accession>
<evidence type="ECO:0000313" key="9">
    <source>
        <dbReference type="EMBL" id="MBY5957227.1"/>
    </source>
</evidence>
<dbReference type="Gene3D" id="3.40.50.720">
    <property type="entry name" value="NAD(P)-binding Rossmann-like Domain"/>
    <property type="match status" value="2"/>
</dbReference>
<dbReference type="RefSeq" id="WP_222578748.1">
    <property type="nucleotide sequence ID" value="NZ_JAHVHU010000004.1"/>
</dbReference>
<dbReference type="NCBIfam" id="NF007038">
    <property type="entry name" value="PRK09496.2-6"/>
    <property type="match status" value="1"/>
</dbReference>
<dbReference type="Pfam" id="PF02254">
    <property type="entry name" value="TrkA_N"/>
    <property type="match status" value="2"/>
</dbReference>
<evidence type="ECO:0000256" key="2">
    <source>
        <dbReference type="ARBA" id="ARBA00022448"/>
    </source>
</evidence>
<evidence type="ECO:0000256" key="6">
    <source>
        <dbReference type="ARBA" id="ARBA00023065"/>
    </source>
</evidence>
<dbReference type="InterPro" id="IPR050721">
    <property type="entry name" value="Trk_Ktr_HKT_K-transport"/>
</dbReference>
<evidence type="ECO:0000259" key="7">
    <source>
        <dbReference type="PROSITE" id="PS51201"/>
    </source>
</evidence>
<evidence type="ECO:0000256" key="4">
    <source>
        <dbReference type="ARBA" id="ARBA00022958"/>
    </source>
</evidence>
<dbReference type="EMBL" id="JAHVHU010000004">
    <property type="protein sequence ID" value="MBY5957227.1"/>
    <property type="molecule type" value="Genomic_DNA"/>
</dbReference>
<dbReference type="PROSITE" id="PS51201">
    <property type="entry name" value="RCK_N"/>
    <property type="match status" value="2"/>
</dbReference>
<evidence type="ECO:0000313" key="10">
    <source>
        <dbReference type="Proteomes" id="UP000753961"/>
    </source>
</evidence>
<dbReference type="GO" id="GO:0015079">
    <property type="term" value="F:potassium ion transmembrane transporter activity"/>
    <property type="evidence" value="ECO:0007669"/>
    <property type="project" value="InterPro"/>
</dbReference>
<dbReference type="InterPro" id="IPR006036">
    <property type="entry name" value="K_uptake_TrkA"/>
</dbReference>
<dbReference type="Proteomes" id="UP000753961">
    <property type="component" value="Unassembled WGS sequence"/>
</dbReference>
<dbReference type="Pfam" id="PF02080">
    <property type="entry name" value="TrkA_C"/>
    <property type="match status" value="2"/>
</dbReference>
<dbReference type="InterPro" id="IPR036721">
    <property type="entry name" value="RCK_C_sf"/>
</dbReference>
<gene>
    <name evidence="9" type="primary">trkA</name>
    <name evidence="9" type="ORF">KUV50_03705</name>
</gene>
<feature type="domain" description="RCK C-terminal" evidence="8">
    <location>
        <begin position="141"/>
        <end position="225"/>
    </location>
</feature>
<reference evidence="9" key="1">
    <citation type="submission" date="2021-06" db="EMBL/GenBank/DDBJ databases">
        <title>44 bacteria genomes isolated from Dapeng, Shenzhen.</title>
        <authorList>
            <person name="Zheng W."/>
            <person name="Yu S."/>
            <person name="Huang Y."/>
        </authorList>
    </citation>
    <scope>NUCLEOTIDE SEQUENCE</scope>
    <source>
        <strain evidence="9">DP5N28-2</strain>
    </source>
</reference>
<proteinExistence type="predicted"/>
<dbReference type="PANTHER" id="PTHR43833">
    <property type="entry name" value="POTASSIUM CHANNEL PROTEIN 2-RELATED-RELATED"/>
    <property type="match status" value="1"/>
</dbReference>
<dbReference type="SUPFAM" id="SSF116726">
    <property type="entry name" value="TrkA C-terminal domain-like"/>
    <property type="match status" value="2"/>
</dbReference>
<feature type="domain" description="RCK N-terminal" evidence="7">
    <location>
        <begin position="1"/>
        <end position="121"/>
    </location>
</feature>
<organism evidence="9 10">
    <name type="scientific">Membranihabitans marinus</name>
    <dbReference type="NCBI Taxonomy" id="1227546"/>
    <lineage>
        <taxon>Bacteria</taxon>
        <taxon>Pseudomonadati</taxon>
        <taxon>Bacteroidota</taxon>
        <taxon>Saprospiria</taxon>
        <taxon>Saprospirales</taxon>
        <taxon>Saprospiraceae</taxon>
        <taxon>Membranihabitans</taxon>
    </lineage>
</organism>
<keyword evidence="10" id="KW-1185">Reference proteome</keyword>
<feature type="domain" description="RCK C-terminal" evidence="8">
    <location>
        <begin position="366"/>
        <end position="446"/>
    </location>
</feature>
<dbReference type="Gene3D" id="3.30.70.1450">
    <property type="entry name" value="Regulator of K+ conductance, C-terminal domain"/>
    <property type="match status" value="2"/>
</dbReference>
<dbReference type="NCBIfam" id="NF007031">
    <property type="entry name" value="PRK09496.1-2"/>
    <property type="match status" value="1"/>
</dbReference>